<evidence type="ECO:0000313" key="1">
    <source>
        <dbReference type="EMBL" id="GGY59050.1"/>
    </source>
</evidence>
<name>A0A411X296_9BURK</name>
<dbReference type="RefSeq" id="WP_131147213.1">
    <property type="nucleotide sequence ID" value="NZ_BMWV01000012.1"/>
</dbReference>
<gene>
    <name evidence="2" type="ORF">EYF70_21420</name>
    <name evidence="1" type="ORF">GCM10007387_47090</name>
</gene>
<dbReference type="OrthoDB" id="5916242at2"/>
<dbReference type="AlphaFoldDB" id="A0A411X296"/>
<evidence type="ECO:0000313" key="3">
    <source>
        <dbReference type="Proteomes" id="UP000292307"/>
    </source>
</evidence>
<evidence type="ECO:0000313" key="4">
    <source>
        <dbReference type="Proteomes" id="UP000628442"/>
    </source>
</evidence>
<reference evidence="1" key="3">
    <citation type="submission" date="2022-12" db="EMBL/GenBank/DDBJ databases">
        <authorList>
            <person name="Sun Q."/>
            <person name="Kim S."/>
        </authorList>
    </citation>
    <scope>NUCLEOTIDE SEQUENCE</scope>
    <source>
        <strain evidence="1">KCTC 12343</strain>
    </source>
</reference>
<accession>A0A411X296</accession>
<keyword evidence="3" id="KW-1185">Reference proteome</keyword>
<dbReference type="EMBL" id="CP036401">
    <property type="protein sequence ID" value="QBI03107.1"/>
    <property type="molecule type" value="Genomic_DNA"/>
</dbReference>
<proteinExistence type="predicted"/>
<dbReference type="Proteomes" id="UP000292307">
    <property type="component" value="Chromosome"/>
</dbReference>
<reference evidence="1" key="1">
    <citation type="journal article" date="2014" name="Int. J. Syst. Evol. Microbiol.">
        <title>Complete genome sequence of Corynebacterium casei LMG S-19264T (=DSM 44701T), isolated from a smear-ripened cheese.</title>
        <authorList>
            <consortium name="US DOE Joint Genome Institute (JGI-PGF)"/>
            <person name="Walter F."/>
            <person name="Albersmeier A."/>
            <person name="Kalinowski J."/>
            <person name="Ruckert C."/>
        </authorList>
    </citation>
    <scope>NUCLEOTIDE SEQUENCE</scope>
    <source>
        <strain evidence="1">KCTC 12343</strain>
    </source>
</reference>
<organism evidence="1 4">
    <name type="scientific">Pseudoduganella albidiflava</name>
    <dbReference type="NCBI Taxonomy" id="321983"/>
    <lineage>
        <taxon>Bacteria</taxon>
        <taxon>Pseudomonadati</taxon>
        <taxon>Pseudomonadota</taxon>
        <taxon>Betaproteobacteria</taxon>
        <taxon>Burkholderiales</taxon>
        <taxon>Oxalobacteraceae</taxon>
        <taxon>Telluria group</taxon>
        <taxon>Pseudoduganella</taxon>
    </lineage>
</organism>
<protein>
    <submittedName>
        <fullName evidence="1">Uncharacterized protein</fullName>
    </submittedName>
</protein>
<reference evidence="2 3" key="2">
    <citation type="submission" date="2019-02" db="EMBL/GenBank/DDBJ databases">
        <title>Draft Genome Sequences of Six Type Strains of the Genus Massilia.</title>
        <authorList>
            <person name="Miess H."/>
            <person name="Frediansyhah A."/>
            <person name="Gross H."/>
        </authorList>
    </citation>
    <scope>NUCLEOTIDE SEQUENCE [LARGE SCALE GENOMIC DNA]</scope>
    <source>
        <strain evidence="2 3">DSM 17472</strain>
    </source>
</reference>
<dbReference type="Proteomes" id="UP000628442">
    <property type="component" value="Unassembled WGS sequence"/>
</dbReference>
<evidence type="ECO:0000313" key="2">
    <source>
        <dbReference type="EMBL" id="QBI03107.1"/>
    </source>
</evidence>
<sequence length="323" mass="36511">MPGENATEPSHIPRSSAPQVWTATVAETKFYWYDLLVDGSPLPDFRDPVGRYLRRMQFAIDGTMEKRLLYFLVARPRLRFDLQRSVSWSFFSLKLTIPVLIGAEERKSTITIDLDVPFEATYKKPLVQVQDKFLLLNWGALVETLSIHDLVQRYDTGLAFPGTVLYVGQTHDPAGRLAKGHHMAVNRARDAGMVESDMFLLIQRFDVKVETAATDLSEEASMRTHVDLLEGALIGYFEGPTSRLRSEIELGNRRDHLAELQYTYFLTKLTVDLGFQGADGFYDLESPQAGRSRRHLFECSFTAGAPVIQRLADNARPLPALRA</sequence>
<dbReference type="EMBL" id="BMWV01000012">
    <property type="protein sequence ID" value="GGY59050.1"/>
    <property type="molecule type" value="Genomic_DNA"/>
</dbReference>